<dbReference type="AlphaFoldDB" id="A0A2S3ZX46"/>
<sequence length="82" mass="8694">MIKYMTLGSGITAAVGFFTALAFQVISGVQYRIAEDQGLQPGYAPTWIVEGTNVGLLTFALGALAMLGVGITALFQRLRTKP</sequence>
<keyword evidence="1" id="KW-0812">Transmembrane</keyword>
<name>A0A2S3ZX46_ARTGL</name>
<evidence type="ECO:0000313" key="3">
    <source>
        <dbReference type="Proteomes" id="UP000237061"/>
    </source>
</evidence>
<dbReference type="Proteomes" id="UP000237061">
    <property type="component" value="Unassembled WGS sequence"/>
</dbReference>
<proteinExistence type="predicted"/>
<evidence type="ECO:0000256" key="1">
    <source>
        <dbReference type="SAM" id="Phobius"/>
    </source>
</evidence>
<evidence type="ECO:0000313" key="2">
    <source>
        <dbReference type="EMBL" id="POH73644.1"/>
    </source>
</evidence>
<keyword evidence="3" id="KW-1185">Reference proteome</keyword>
<protein>
    <submittedName>
        <fullName evidence="2">Uncharacterized protein</fullName>
    </submittedName>
</protein>
<keyword evidence="1" id="KW-0472">Membrane</keyword>
<feature type="transmembrane region" description="Helical" evidence="1">
    <location>
        <begin position="54"/>
        <end position="75"/>
    </location>
</feature>
<comment type="caution">
    <text evidence="2">The sequence shown here is derived from an EMBL/GenBank/DDBJ whole genome shotgun (WGS) entry which is preliminary data.</text>
</comment>
<reference evidence="2 3" key="1">
    <citation type="submission" date="2018-01" db="EMBL/GenBank/DDBJ databases">
        <title>Arthrobacter sp. nov., from glaciers in China.</title>
        <authorList>
            <person name="Liu Q."/>
            <person name="Xin Y.-H."/>
        </authorList>
    </citation>
    <scope>NUCLEOTIDE SEQUENCE [LARGE SCALE GENOMIC DNA]</scope>
    <source>
        <strain evidence="2 3">HLT2-12-2</strain>
    </source>
</reference>
<dbReference type="EMBL" id="PPXC01000006">
    <property type="protein sequence ID" value="POH73644.1"/>
    <property type="molecule type" value="Genomic_DNA"/>
</dbReference>
<organism evidence="2 3">
    <name type="scientific">Arthrobacter glacialis</name>
    <dbReference type="NCBI Taxonomy" id="1664"/>
    <lineage>
        <taxon>Bacteria</taxon>
        <taxon>Bacillati</taxon>
        <taxon>Actinomycetota</taxon>
        <taxon>Actinomycetes</taxon>
        <taxon>Micrococcales</taxon>
        <taxon>Micrococcaceae</taxon>
        <taxon>Arthrobacter</taxon>
    </lineage>
</organism>
<gene>
    <name evidence="2" type="ORF">CVS27_09765</name>
</gene>
<accession>A0A2S3ZX46</accession>
<dbReference type="RefSeq" id="WP_103465540.1">
    <property type="nucleotide sequence ID" value="NZ_PPXC01000006.1"/>
</dbReference>
<keyword evidence="1" id="KW-1133">Transmembrane helix</keyword>